<feature type="transmembrane region" description="Helical" evidence="8">
    <location>
        <begin position="168"/>
        <end position="187"/>
    </location>
</feature>
<feature type="transmembrane region" description="Helical" evidence="8">
    <location>
        <begin position="369"/>
        <end position="388"/>
    </location>
</feature>
<dbReference type="PROSITE" id="PS00216">
    <property type="entry name" value="SUGAR_TRANSPORT_1"/>
    <property type="match status" value="2"/>
</dbReference>
<keyword evidence="7 8" id="KW-0472">Membrane</keyword>
<evidence type="ECO:0000256" key="4">
    <source>
        <dbReference type="ARBA" id="ARBA00022475"/>
    </source>
</evidence>
<dbReference type="InterPro" id="IPR036259">
    <property type="entry name" value="MFS_trans_sf"/>
</dbReference>
<feature type="transmembrane region" description="Helical" evidence="8">
    <location>
        <begin position="54"/>
        <end position="72"/>
    </location>
</feature>
<dbReference type="Gene3D" id="1.20.1250.20">
    <property type="entry name" value="MFS general substrate transporter like domains"/>
    <property type="match status" value="1"/>
</dbReference>
<evidence type="ECO:0000256" key="3">
    <source>
        <dbReference type="ARBA" id="ARBA00022448"/>
    </source>
</evidence>
<keyword evidence="3" id="KW-0813">Transport</keyword>
<feature type="transmembrane region" description="Helical" evidence="8">
    <location>
        <begin position="219"/>
        <end position="240"/>
    </location>
</feature>
<evidence type="ECO:0000256" key="8">
    <source>
        <dbReference type="SAM" id="Phobius"/>
    </source>
</evidence>
<dbReference type="InterPro" id="IPR005829">
    <property type="entry name" value="Sugar_transporter_CS"/>
</dbReference>
<dbReference type="GO" id="GO:0005886">
    <property type="term" value="C:plasma membrane"/>
    <property type="evidence" value="ECO:0007669"/>
    <property type="project" value="UniProtKB-SubCell"/>
</dbReference>
<keyword evidence="4" id="KW-1003">Cell membrane</keyword>
<evidence type="ECO:0000256" key="2">
    <source>
        <dbReference type="ARBA" id="ARBA00008335"/>
    </source>
</evidence>
<feature type="transmembrane region" description="Helical" evidence="8">
    <location>
        <begin position="84"/>
        <end position="101"/>
    </location>
</feature>
<gene>
    <name evidence="10" type="ORF">EDC30_103148</name>
</gene>
<feature type="domain" description="Major facilitator superfamily (MFS) profile" evidence="9">
    <location>
        <begin position="12"/>
        <end position="395"/>
    </location>
</feature>
<dbReference type="AlphaFoldDB" id="A0A4R3HX30"/>
<reference evidence="10 11" key="1">
    <citation type="submission" date="2019-03" db="EMBL/GenBank/DDBJ databases">
        <title>Genomic Encyclopedia of Type Strains, Phase IV (KMG-IV): sequencing the most valuable type-strain genomes for metagenomic binning, comparative biology and taxonomic classification.</title>
        <authorList>
            <person name="Goeker M."/>
        </authorList>
    </citation>
    <scope>NUCLEOTIDE SEQUENCE [LARGE SCALE GENOMIC DNA]</scope>
    <source>
        <strain evidence="10 11">DSM 7445</strain>
    </source>
</reference>
<dbReference type="EMBL" id="SLZQ01000003">
    <property type="protein sequence ID" value="TCS37856.1"/>
    <property type="molecule type" value="Genomic_DNA"/>
</dbReference>
<dbReference type="Pfam" id="PF07690">
    <property type="entry name" value="MFS_1"/>
    <property type="match status" value="1"/>
</dbReference>
<evidence type="ECO:0000313" key="11">
    <source>
        <dbReference type="Proteomes" id="UP000295382"/>
    </source>
</evidence>
<dbReference type="SUPFAM" id="SSF103473">
    <property type="entry name" value="MFS general substrate transporter"/>
    <property type="match status" value="1"/>
</dbReference>
<dbReference type="InterPro" id="IPR020846">
    <property type="entry name" value="MFS_dom"/>
</dbReference>
<feature type="transmembrane region" description="Helical" evidence="8">
    <location>
        <begin position="285"/>
        <end position="301"/>
    </location>
</feature>
<keyword evidence="5 8" id="KW-0812">Transmembrane</keyword>
<comment type="caution">
    <text evidence="10">The sequence shown here is derived from an EMBL/GenBank/DDBJ whole genome shotgun (WGS) entry which is preliminary data.</text>
</comment>
<organism evidence="10 11">
    <name type="scientific">Paucimonas lemoignei</name>
    <name type="common">Pseudomonas lemoignei</name>
    <dbReference type="NCBI Taxonomy" id="29443"/>
    <lineage>
        <taxon>Bacteria</taxon>
        <taxon>Pseudomonadati</taxon>
        <taxon>Pseudomonadota</taxon>
        <taxon>Betaproteobacteria</taxon>
        <taxon>Burkholderiales</taxon>
        <taxon>Burkholderiaceae</taxon>
        <taxon>Paucimonas</taxon>
    </lineage>
</organism>
<dbReference type="CDD" id="cd17324">
    <property type="entry name" value="MFS_NepI_like"/>
    <property type="match status" value="1"/>
</dbReference>
<dbReference type="PANTHER" id="PTHR43271:SF1">
    <property type="entry name" value="INNER MEMBRANE TRANSPORT PROTEIN YNFM"/>
    <property type="match status" value="1"/>
</dbReference>
<dbReference type="PANTHER" id="PTHR43271">
    <property type="entry name" value="BLL2771 PROTEIN"/>
    <property type="match status" value="1"/>
</dbReference>
<keyword evidence="6 8" id="KW-1133">Transmembrane helix</keyword>
<feature type="transmembrane region" description="Helical" evidence="8">
    <location>
        <begin position="141"/>
        <end position="162"/>
    </location>
</feature>
<keyword evidence="11" id="KW-1185">Reference proteome</keyword>
<evidence type="ECO:0000256" key="5">
    <source>
        <dbReference type="ARBA" id="ARBA00022692"/>
    </source>
</evidence>
<feature type="transmembrane region" description="Helical" evidence="8">
    <location>
        <begin position="21"/>
        <end position="42"/>
    </location>
</feature>
<evidence type="ECO:0000256" key="6">
    <source>
        <dbReference type="ARBA" id="ARBA00022989"/>
    </source>
</evidence>
<name>A0A4R3HX30_PAULE</name>
<dbReference type="GO" id="GO:0022857">
    <property type="term" value="F:transmembrane transporter activity"/>
    <property type="evidence" value="ECO:0007669"/>
    <property type="project" value="InterPro"/>
</dbReference>
<sequence length="398" mass="42701">MPAARIRTGTREFRQTNRAMFLGGFSTFALLYSVQPLLPLFAQEFGLSPMHSSWALSASTGALAVCLLLASVASDRLGRKNMMCLALLLSALLNMACAFAHSFTQLVILRALLGVTLAGLPAVALAYLGEEIDAPSLGYSVGLYIAGTALGGMTGRVATSFLSDYLTWRPALAVIGGAALLATAEFWRILPQSNHFKAGTLDLPTILGGARRHFQDGGLPWFFCLAFLLMGSFVSVYNYLGFRLAGAEFGLRHSEVSLIFSLYLMGMFSSVWMGKLADRFGRRRVLWTVIAVMLAGLLLTLSGSLVLIIAGIALFTFGFFGGHSIASSWVGRRAKMQAGLASSLYLFFYYLGSSLIGSFSGLMWETAGWPGVVAVLAACLILALWVAVRLRKLAPLAA</sequence>
<evidence type="ECO:0000256" key="7">
    <source>
        <dbReference type="ARBA" id="ARBA00023136"/>
    </source>
</evidence>
<evidence type="ECO:0000256" key="1">
    <source>
        <dbReference type="ARBA" id="ARBA00004651"/>
    </source>
</evidence>
<feature type="transmembrane region" description="Helical" evidence="8">
    <location>
        <begin position="343"/>
        <end position="363"/>
    </location>
</feature>
<dbReference type="Proteomes" id="UP000295382">
    <property type="component" value="Unassembled WGS sequence"/>
</dbReference>
<dbReference type="OrthoDB" id="63984at2"/>
<evidence type="ECO:0000259" key="9">
    <source>
        <dbReference type="PROSITE" id="PS50850"/>
    </source>
</evidence>
<comment type="similarity">
    <text evidence="2">Belongs to the major facilitator superfamily.</text>
</comment>
<accession>A0A4R3HX30</accession>
<dbReference type="InterPro" id="IPR011701">
    <property type="entry name" value="MFS"/>
</dbReference>
<comment type="subcellular location">
    <subcellularLocation>
        <location evidence="1">Cell membrane</location>
        <topology evidence="1">Multi-pass membrane protein</topology>
    </subcellularLocation>
</comment>
<feature type="transmembrane region" description="Helical" evidence="8">
    <location>
        <begin position="107"/>
        <end position="129"/>
    </location>
</feature>
<proteinExistence type="inferred from homology"/>
<feature type="transmembrane region" description="Helical" evidence="8">
    <location>
        <begin position="256"/>
        <end position="273"/>
    </location>
</feature>
<protein>
    <submittedName>
        <fullName evidence="10">YNFM family putative membrane transporter</fullName>
    </submittedName>
</protein>
<dbReference type="PROSITE" id="PS50850">
    <property type="entry name" value="MFS"/>
    <property type="match status" value="1"/>
</dbReference>
<feature type="transmembrane region" description="Helical" evidence="8">
    <location>
        <begin position="307"/>
        <end position="331"/>
    </location>
</feature>
<evidence type="ECO:0000313" key="10">
    <source>
        <dbReference type="EMBL" id="TCS37856.1"/>
    </source>
</evidence>